<dbReference type="SUPFAM" id="SSF48452">
    <property type="entry name" value="TPR-like"/>
    <property type="match status" value="1"/>
</dbReference>
<comment type="similarity">
    <text evidence="5">Belongs to the Rap family.</text>
</comment>
<accession>A0ABP7NQ36</accession>
<evidence type="ECO:0000313" key="7">
    <source>
        <dbReference type="EMBL" id="GAA3951813.1"/>
    </source>
</evidence>
<dbReference type="EMBL" id="BAABAK010000001">
    <property type="protein sequence ID" value="GAA3951813.1"/>
    <property type="molecule type" value="Genomic_DNA"/>
</dbReference>
<evidence type="ECO:0000256" key="1">
    <source>
        <dbReference type="ARBA" id="ARBA00004496"/>
    </source>
</evidence>
<name>A0ABP7NQ36_9SPHI</name>
<dbReference type="InterPro" id="IPR011990">
    <property type="entry name" value="TPR-like_helical_dom_sf"/>
</dbReference>
<keyword evidence="4" id="KW-0802">TPR repeat</keyword>
<evidence type="ECO:0000256" key="2">
    <source>
        <dbReference type="ARBA" id="ARBA00022490"/>
    </source>
</evidence>
<keyword evidence="2" id="KW-0963">Cytoplasm</keyword>
<evidence type="ECO:0000256" key="3">
    <source>
        <dbReference type="ARBA" id="ARBA00022737"/>
    </source>
</evidence>
<keyword evidence="8" id="KW-1185">Reference proteome</keyword>
<proteinExistence type="inferred from homology"/>
<evidence type="ECO:0000313" key="8">
    <source>
        <dbReference type="Proteomes" id="UP001501081"/>
    </source>
</evidence>
<keyword evidence="6" id="KW-0812">Transmembrane</keyword>
<dbReference type="InterPro" id="IPR016032">
    <property type="entry name" value="Sig_transdc_resp-reg_C-effctor"/>
</dbReference>
<dbReference type="SUPFAM" id="SSF46894">
    <property type="entry name" value="C-terminal effector domain of the bipartite response regulators"/>
    <property type="match status" value="1"/>
</dbReference>
<keyword evidence="6" id="KW-1133">Transmembrane helix</keyword>
<protein>
    <recommendedName>
        <fullName evidence="9">HTH luxR-type domain-containing protein</fullName>
    </recommendedName>
</protein>
<gene>
    <name evidence="7" type="ORF">GCM10022246_02720</name>
</gene>
<evidence type="ECO:0000256" key="6">
    <source>
        <dbReference type="SAM" id="Phobius"/>
    </source>
</evidence>
<evidence type="ECO:0000256" key="5">
    <source>
        <dbReference type="ARBA" id="ARBA00038253"/>
    </source>
</evidence>
<organism evidence="7 8">
    <name type="scientific">Pedobacter ginsengiterrae</name>
    <dbReference type="NCBI Taxonomy" id="871696"/>
    <lineage>
        <taxon>Bacteria</taxon>
        <taxon>Pseudomonadati</taxon>
        <taxon>Bacteroidota</taxon>
        <taxon>Sphingobacteriia</taxon>
        <taxon>Sphingobacteriales</taxon>
        <taxon>Sphingobacteriaceae</taxon>
        <taxon>Pedobacter</taxon>
    </lineage>
</organism>
<evidence type="ECO:0008006" key="9">
    <source>
        <dbReference type="Google" id="ProtNLM"/>
    </source>
</evidence>
<dbReference type="PANTHER" id="PTHR46630">
    <property type="entry name" value="TETRATRICOPEPTIDE REPEAT PROTEIN 29"/>
    <property type="match status" value="1"/>
</dbReference>
<comment type="subcellular location">
    <subcellularLocation>
        <location evidence="1">Cytoplasm</location>
    </subcellularLocation>
</comment>
<dbReference type="InterPro" id="IPR051476">
    <property type="entry name" value="Bac_ResReg_Asp_Phosphatase"/>
</dbReference>
<reference evidence="8" key="1">
    <citation type="journal article" date="2019" name="Int. J. Syst. Evol. Microbiol.">
        <title>The Global Catalogue of Microorganisms (GCM) 10K type strain sequencing project: providing services to taxonomists for standard genome sequencing and annotation.</title>
        <authorList>
            <consortium name="The Broad Institute Genomics Platform"/>
            <consortium name="The Broad Institute Genome Sequencing Center for Infectious Disease"/>
            <person name="Wu L."/>
            <person name="Ma J."/>
        </authorList>
    </citation>
    <scope>NUCLEOTIDE SEQUENCE [LARGE SCALE GENOMIC DNA]</scope>
    <source>
        <strain evidence="8">JCM 17338</strain>
    </source>
</reference>
<dbReference type="Proteomes" id="UP001501081">
    <property type="component" value="Unassembled WGS sequence"/>
</dbReference>
<keyword evidence="3" id="KW-0677">Repeat</keyword>
<keyword evidence="6" id="KW-0472">Membrane</keyword>
<dbReference type="Gene3D" id="1.25.40.10">
    <property type="entry name" value="Tetratricopeptide repeat domain"/>
    <property type="match status" value="1"/>
</dbReference>
<feature type="transmembrane region" description="Helical" evidence="6">
    <location>
        <begin position="312"/>
        <end position="331"/>
    </location>
</feature>
<sequence length="461" mass="52666">MDSLYLIARAINNSDSSSVLINNLLKETRANNYARGKINLLLLKAVGLFNTGKFDETIKFTYAIEDEVRESGLYPKISHLLALRANSYQSLFFFSKSNESLKESQYYAEKIKEPDFKYFAFGRIYRLKSNNFGANNKEAYNPDSVIYYSIKSFTIQNKIVNPQMRNGLSIDAYNLGNLFLNNKKTDSAKRYFQIAYTTAKKINQLALMGESMIGLGQIKEKQNQLDSALFYYNAALKNAKEGKRATSIKRCHELLAAIYSKMGDSKNSLTHTQKYAVITDSIANANKKASSVTAGLVINEKDLISSRSKNRYLLIISGSICFLFILIFAIVKLRKKHSETILFHKEEQNLLNKQLNDLVADKITDEVLNELVVMVKTDDPAFFVRFKEYHPIFIQKITQLSPDILVTDLTICAKLRLGLNTKEIAYFSRSSLRSVESRKYRIRKKLNFKAEDDLATWIVNL</sequence>
<comment type="caution">
    <text evidence="7">The sequence shown here is derived from an EMBL/GenBank/DDBJ whole genome shotgun (WGS) entry which is preliminary data.</text>
</comment>
<dbReference type="PANTHER" id="PTHR46630:SF1">
    <property type="entry name" value="TETRATRICOPEPTIDE REPEAT PROTEIN 29"/>
    <property type="match status" value="1"/>
</dbReference>
<dbReference type="RefSeq" id="WP_344764325.1">
    <property type="nucleotide sequence ID" value="NZ_BAABAK010000001.1"/>
</dbReference>
<evidence type="ECO:0000256" key="4">
    <source>
        <dbReference type="ARBA" id="ARBA00022803"/>
    </source>
</evidence>